<dbReference type="EMBL" id="JACAZE010000011">
    <property type="protein sequence ID" value="KAF7304463.1"/>
    <property type="molecule type" value="Genomic_DNA"/>
</dbReference>
<reference evidence="2" key="1">
    <citation type="submission" date="2020-05" db="EMBL/GenBank/DDBJ databases">
        <title>Mycena genomes resolve the evolution of fungal bioluminescence.</title>
        <authorList>
            <person name="Tsai I.J."/>
        </authorList>
    </citation>
    <scope>NUCLEOTIDE SEQUENCE</scope>
    <source>
        <strain evidence="2">110903Hualien_Pintung</strain>
    </source>
</reference>
<accession>A0A8H6SSJ8</accession>
<protein>
    <submittedName>
        <fullName evidence="2">MFS domain-containing protein</fullName>
    </submittedName>
</protein>
<evidence type="ECO:0000313" key="2">
    <source>
        <dbReference type="EMBL" id="KAF7304463.1"/>
    </source>
</evidence>
<evidence type="ECO:0000256" key="1">
    <source>
        <dbReference type="SAM" id="MobiDB-lite"/>
    </source>
</evidence>
<dbReference type="AlphaFoldDB" id="A0A8H6SSJ8"/>
<evidence type="ECO:0000313" key="3">
    <source>
        <dbReference type="Proteomes" id="UP000613580"/>
    </source>
</evidence>
<keyword evidence="3" id="KW-1185">Reference proteome</keyword>
<feature type="compositionally biased region" description="Basic and acidic residues" evidence="1">
    <location>
        <begin position="200"/>
        <end position="210"/>
    </location>
</feature>
<sequence>MPFDASKKNFESLRSVPTSNFMDWQANFEAAAKLHGVWRSIQGRLIEPEFADPNAPTAAETKEHDEWEDKQEQAAAMLWLCIDLDQQTQACVVTACLFGTDCDDAVQLRTLPRSTVFAICGNTNALFIWAFYPETTGRRLEEMDALFADAPLFVPGTPYARVGDRLAAERELRSGMVRPGEVTEHAKRSSGAVGDEEAQEERKESTEKIE</sequence>
<dbReference type="Proteomes" id="UP000613580">
    <property type="component" value="Unassembled WGS sequence"/>
</dbReference>
<dbReference type="Gene3D" id="1.20.1250.20">
    <property type="entry name" value="MFS general substrate transporter like domains"/>
    <property type="match status" value="1"/>
</dbReference>
<name>A0A8H6SSJ8_MYCCL</name>
<dbReference type="OrthoDB" id="4142200at2759"/>
<organism evidence="2 3">
    <name type="scientific">Mycena chlorophos</name>
    <name type="common">Agaric fungus</name>
    <name type="synonym">Agaricus chlorophos</name>
    <dbReference type="NCBI Taxonomy" id="658473"/>
    <lineage>
        <taxon>Eukaryota</taxon>
        <taxon>Fungi</taxon>
        <taxon>Dikarya</taxon>
        <taxon>Basidiomycota</taxon>
        <taxon>Agaricomycotina</taxon>
        <taxon>Agaricomycetes</taxon>
        <taxon>Agaricomycetidae</taxon>
        <taxon>Agaricales</taxon>
        <taxon>Marasmiineae</taxon>
        <taxon>Mycenaceae</taxon>
        <taxon>Mycena</taxon>
    </lineage>
</organism>
<gene>
    <name evidence="2" type="ORF">HMN09_00848600</name>
</gene>
<dbReference type="InterPro" id="IPR036259">
    <property type="entry name" value="MFS_trans_sf"/>
</dbReference>
<comment type="caution">
    <text evidence="2">The sequence shown here is derived from an EMBL/GenBank/DDBJ whole genome shotgun (WGS) entry which is preliminary data.</text>
</comment>
<feature type="region of interest" description="Disordered" evidence="1">
    <location>
        <begin position="173"/>
        <end position="210"/>
    </location>
</feature>
<proteinExistence type="predicted"/>